<dbReference type="EMBL" id="JABCRI010000006">
    <property type="protein sequence ID" value="KAF8404275.1"/>
    <property type="molecule type" value="Genomic_DNA"/>
</dbReference>
<dbReference type="InterPro" id="IPR036291">
    <property type="entry name" value="NAD(P)-bd_dom_sf"/>
</dbReference>
<reference evidence="2 3" key="1">
    <citation type="submission" date="2020-04" db="EMBL/GenBank/DDBJ databases">
        <title>Plant Genome Project.</title>
        <authorList>
            <person name="Zhang R.-G."/>
        </authorList>
    </citation>
    <scope>NUCLEOTIDE SEQUENCE [LARGE SCALE GENOMIC DNA]</scope>
    <source>
        <strain evidence="2">YNK0</strain>
        <tissue evidence="2">Leaf</tissue>
    </source>
</reference>
<dbReference type="SUPFAM" id="SSF51735">
    <property type="entry name" value="NAD(P)-binding Rossmann-fold domains"/>
    <property type="match status" value="1"/>
</dbReference>
<dbReference type="PANTHER" id="PTHR48476:SF1">
    <property type="entry name" value="SHORT-CHAIN DEHYDROGENASE TIC 32, CHLOROPLASTIC-LIKE"/>
    <property type="match status" value="1"/>
</dbReference>
<name>A0A834ZF04_TETSI</name>
<accession>A0A834ZF04</accession>
<keyword evidence="3" id="KW-1185">Reference proteome</keyword>
<dbReference type="InterPro" id="IPR002347">
    <property type="entry name" value="SDR_fam"/>
</dbReference>
<evidence type="ECO:0008006" key="4">
    <source>
        <dbReference type="Google" id="ProtNLM"/>
    </source>
</evidence>
<proteinExistence type="inferred from homology"/>
<evidence type="ECO:0000256" key="1">
    <source>
        <dbReference type="RuleBase" id="RU000363"/>
    </source>
</evidence>
<dbReference type="PRINTS" id="PR00080">
    <property type="entry name" value="SDRFAMILY"/>
</dbReference>
<protein>
    <recommendedName>
        <fullName evidence="4">Short-chain dehydrogenase TIC 32, chloroplastic</fullName>
    </recommendedName>
</protein>
<dbReference type="Pfam" id="PF00106">
    <property type="entry name" value="adh_short"/>
    <property type="match status" value="1"/>
</dbReference>
<dbReference type="AlphaFoldDB" id="A0A834ZF04"/>
<comment type="similarity">
    <text evidence="1">Belongs to the short-chain dehydrogenases/reductases (SDR) family.</text>
</comment>
<dbReference type="InterPro" id="IPR055280">
    <property type="entry name" value="TIC32"/>
</dbReference>
<evidence type="ECO:0000313" key="2">
    <source>
        <dbReference type="EMBL" id="KAF8404275.1"/>
    </source>
</evidence>
<evidence type="ECO:0000313" key="3">
    <source>
        <dbReference type="Proteomes" id="UP000655225"/>
    </source>
</evidence>
<dbReference type="OrthoDB" id="191139at2759"/>
<comment type="caution">
    <text evidence="2">The sequence shown here is derived from an EMBL/GenBank/DDBJ whole genome shotgun (WGS) entry which is preliminary data.</text>
</comment>
<organism evidence="2 3">
    <name type="scientific">Tetracentron sinense</name>
    <name type="common">Spur-leaf</name>
    <dbReference type="NCBI Taxonomy" id="13715"/>
    <lineage>
        <taxon>Eukaryota</taxon>
        <taxon>Viridiplantae</taxon>
        <taxon>Streptophyta</taxon>
        <taxon>Embryophyta</taxon>
        <taxon>Tracheophyta</taxon>
        <taxon>Spermatophyta</taxon>
        <taxon>Magnoliopsida</taxon>
        <taxon>Trochodendrales</taxon>
        <taxon>Trochodendraceae</taxon>
        <taxon>Tetracentron</taxon>
    </lineage>
</organism>
<gene>
    <name evidence="2" type="ORF">HHK36_009157</name>
</gene>
<dbReference type="PRINTS" id="PR00081">
    <property type="entry name" value="GDHRDH"/>
</dbReference>
<sequence>MALWNWFGREGSSGFGSSSTAQEVTDGIDATGLTAIVTGATSGIGKETARVLALRGAKVIIPSRTLESGLRVKESLLKENPNAKLEVMEMDLGSMNSVTSFSRSFNSSNRHLNILINNAGIMACPLQLSEDGVELRFATNYLGHFLLTNLLLDKLKTTSKETGIEGRIVNVSSSAHSAADNSWISLEKINNPPKYLLYGAYGRSKLANILHANELSKNLQEEGANVTANSLHPGSMPTNIARHTNLLAIPLKLMKPFIKTIEQGAATTCYVALHPNVKGVYGKYFVDCKETLPSSHAQDKDLGKKLWDFSQDFLKNLNRPK</sequence>
<dbReference type="PANTHER" id="PTHR48476">
    <property type="entry name" value="SHORT-CHAIN DEHYDROGENASE TIC 32, CHLOROPLASTIC-LIKE"/>
    <property type="match status" value="1"/>
</dbReference>
<dbReference type="OMA" id="NEVIFMM"/>
<dbReference type="Proteomes" id="UP000655225">
    <property type="component" value="Unassembled WGS sequence"/>
</dbReference>
<dbReference type="CDD" id="cd05327">
    <property type="entry name" value="retinol-DH_like_SDR_c_like"/>
    <property type="match status" value="1"/>
</dbReference>
<dbReference type="Gene3D" id="3.40.50.720">
    <property type="entry name" value="NAD(P)-binding Rossmann-like Domain"/>
    <property type="match status" value="1"/>
</dbReference>